<organism evidence="3 4">
    <name type="scientific">Leuconostoc fallax</name>
    <dbReference type="NCBI Taxonomy" id="1251"/>
    <lineage>
        <taxon>Bacteria</taxon>
        <taxon>Bacillati</taxon>
        <taxon>Bacillota</taxon>
        <taxon>Bacilli</taxon>
        <taxon>Lactobacillales</taxon>
        <taxon>Lactobacillaceae</taxon>
        <taxon>Leuconostoc</taxon>
    </lineage>
</organism>
<feature type="domain" description="Gfo/Idh/MocA-like oxidoreductase N-terminal" evidence="1">
    <location>
        <begin position="2"/>
        <end position="120"/>
    </location>
</feature>
<evidence type="ECO:0000259" key="1">
    <source>
        <dbReference type="Pfam" id="PF01408"/>
    </source>
</evidence>
<comment type="caution">
    <text evidence="3">The sequence shown here is derived from an EMBL/GenBank/DDBJ whole genome shotgun (WGS) entry which is preliminary data.</text>
</comment>
<dbReference type="GO" id="GO:0000166">
    <property type="term" value="F:nucleotide binding"/>
    <property type="evidence" value="ECO:0007669"/>
    <property type="project" value="InterPro"/>
</dbReference>
<dbReference type="PANTHER" id="PTHR43054:SF1">
    <property type="entry name" value="SCYLLO-INOSITOL 2-DEHYDROGENASE (NADP(+)) IOLU"/>
    <property type="match status" value="1"/>
</dbReference>
<dbReference type="Pfam" id="PF01408">
    <property type="entry name" value="GFO_IDH_MocA"/>
    <property type="match status" value="1"/>
</dbReference>
<reference evidence="3 4" key="1">
    <citation type="journal article" date="2019" name="Appl. Microbiol. Biotechnol.">
        <title>Uncovering carbohydrate metabolism through a genotype-phenotype association study of 56 lactic acid bacteria genomes.</title>
        <authorList>
            <person name="Buron-Moles G."/>
            <person name="Chailyan A."/>
            <person name="Dolejs I."/>
            <person name="Forster J."/>
            <person name="Miks M.H."/>
        </authorList>
    </citation>
    <scope>NUCLEOTIDE SEQUENCE [LARGE SCALE GENOMIC DNA]</scope>
    <source>
        <strain evidence="3 4">ATCC 700006</strain>
    </source>
</reference>
<proteinExistence type="predicted"/>
<protein>
    <submittedName>
        <fullName evidence="3">Uncharacterized protein</fullName>
    </submittedName>
</protein>
<dbReference type="Gene3D" id="3.30.360.10">
    <property type="entry name" value="Dihydrodipicolinate Reductase, domain 2"/>
    <property type="match status" value="1"/>
</dbReference>
<dbReference type="Pfam" id="PF22725">
    <property type="entry name" value="GFO_IDH_MocA_C3"/>
    <property type="match status" value="1"/>
</dbReference>
<evidence type="ECO:0000313" key="3">
    <source>
        <dbReference type="EMBL" id="TDG67710.1"/>
    </source>
</evidence>
<keyword evidence="4" id="KW-1185">Reference proteome</keyword>
<dbReference type="EMBL" id="PUFI01000015">
    <property type="protein sequence ID" value="TDG67710.1"/>
    <property type="molecule type" value="Genomic_DNA"/>
</dbReference>
<evidence type="ECO:0000313" key="4">
    <source>
        <dbReference type="Proteomes" id="UP000295681"/>
    </source>
</evidence>
<evidence type="ECO:0000259" key="2">
    <source>
        <dbReference type="Pfam" id="PF22725"/>
    </source>
</evidence>
<dbReference type="InterPro" id="IPR000683">
    <property type="entry name" value="Gfo/Idh/MocA-like_OxRdtase_N"/>
</dbReference>
<feature type="domain" description="GFO/IDH/MocA-like oxidoreductase" evidence="2">
    <location>
        <begin position="159"/>
        <end position="251"/>
    </location>
</feature>
<accession>A0A4V3A2B1</accession>
<name>A0A4V3A2B1_9LACO</name>
<dbReference type="Proteomes" id="UP000295681">
    <property type="component" value="Unassembled WGS sequence"/>
</dbReference>
<dbReference type="RefSeq" id="WP_133264641.1">
    <property type="nucleotide sequence ID" value="NZ_JAGYGP010000001.1"/>
</dbReference>
<dbReference type="STRING" id="907931.GCA_000165675_00129"/>
<dbReference type="InterPro" id="IPR055170">
    <property type="entry name" value="GFO_IDH_MocA-like_dom"/>
</dbReference>
<sequence length="335" mass="37495">MIKFGVIGTNWITEMFIEAAYQTSEYQLTTVYSRTEERAQTFIDQLKVSHDTITTATTMSDLLASDIDLVYIASPNALHYEQAKAVITAGKHVIVEKPVASNPTEFSDLQTALAQHPDVLLFEAARHVHQPNFKKIKETMKTLPMLQGATLVYQKYSSRFDAYLAGQEPNVLTRKFSAGALYDLGVYPLYAALDLFGTPQAVQYIPTLLRNGADGKGTAILVYPDYTVTLLFGKSANSYLPSEIYGQKETISISNITELESVTYHDGNGNQKEISTPVDDNPMIHEAQDFANIIKDPNGQREVYNNWFRLSQQVNQTLFDLRQSAGIEFPADKRE</sequence>
<dbReference type="SUPFAM" id="SSF51735">
    <property type="entry name" value="NAD(P)-binding Rossmann-fold domains"/>
    <property type="match status" value="1"/>
</dbReference>
<dbReference type="Gene3D" id="3.40.50.720">
    <property type="entry name" value="NAD(P)-binding Rossmann-like Domain"/>
    <property type="match status" value="1"/>
</dbReference>
<dbReference type="SUPFAM" id="SSF55347">
    <property type="entry name" value="Glyceraldehyde-3-phosphate dehydrogenase-like, C-terminal domain"/>
    <property type="match status" value="1"/>
</dbReference>
<dbReference type="PANTHER" id="PTHR43054">
    <property type="match status" value="1"/>
</dbReference>
<dbReference type="AlphaFoldDB" id="A0A4V3A2B1"/>
<dbReference type="InterPro" id="IPR036291">
    <property type="entry name" value="NAD(P)-bd_dom_sf"/>
</dbReference>
<gene>
    <name evidence="3" type="ORF">C5L23_001509</name>
</gene>